<evidence type="ECO:0000313" key="2">
    <source>
        <dbReference type="EMBL" id="PXW52442.1"/>
    </source>
</evidence>
<dbReference type="EMBL" id="QJJK01000016">
    <property type="protein sequence ID" value="PXW52442.1"/>
    <property type="molecule type" value="Genomic_DNA"/>
</dbReference>
<feature type="chain" id="PRO_5015882075" description="Cytochrome c domain-containing protein" evidence="1">
    <location>
        <begin position="23"/>
        <end position="158"/>
    </location>
</feature>
<accession>A0A2V3U4T8</accession>
<evidence type="ECO:0000313" key="3">
    <source>
        <dbReference type="Proteomes" id="UP000248021"/>
    </source>
</evidence>
<dbReference type="Proteomes" id="UP000248021">
    <property type="component" value="Unassembled WGS sequence"/>
</dbReference>
<name>A0A2V3U4T8_9HYPH</name>
<feature type="signal peptide" evidence="1">
    <location>
        <begin position="1"/>
        <end position="22"/>
    </location>
</feature>
<keyword evidence="3" id="KW-1185">Reference proteome</keyword>
<keyword evidence="1" id="KW-0732">Signal</keyword>
<dbReference type="AlphaFoldDB" id="A0A2V3U4T8"/>
<evidence type="ECO:0000256" key="1">
    <source>
        <dbReference type="SAM" id="SignalP"/>
    </source>
</evidence>
<dbReference type="RefSeq" id="WP_110377934.1">
    <property type="nucleotide sequence ID" value="NZ_JAHBRY010000001.1"/>
</dbReference>
<proteinExistence type="predicted"/>
<organism evidence="2 3">
    <name type="scientific">Chelatococcus asaccharovorans</name>
    <dbReference type="NCBI Taxonomy" id="28210"/>
    <lineage>
        <taxon>Bacteria</taxon>
        <taxon>Pseudomonadati</taxon>
        <taxon>Pseudomonadota</taxon>
        <taxon>Alphaproteobacteria</taxon>
        <taxon>Hyphomicrobiales</taxon>
        <taxon>Chelatococcaceae</taxon>
        <taxon>Chelatococcus</taxon>
    </lineage>
</organism>
<sequence>MRRAVIILSGLAALCATLPAIGQNTRFGVEPPRTAGQIQPDPVVGLSDVMILKQWRHIKLWYAAKSDNWDLVNYELQGIASSLNRAAVHYVNIPVDYVVAATKTISDMREAAAARDHARFNRGYGELTTACNSCHAAGGVGFIRIQTPTASPFSDQSY</sequence>
<evidence type="ECO:0008006" key="4">
    <source>
        <dbReference type="Google" id="ProtNLM"/>
    </source>
</evidence>
<dbReference type="OrthoDB" id="6402114at2"/>
<comment type="caution">
    <text evidence="2">The sequence shown here is derived from an EMBL/GenBank/DDBJ whole genome shotgun (WGS) entry which is preliminary data.</text>
</comment>
<protein>
    <recommendedName>
        <fullName evidence="4">Cytochrome c domain-containing protein</fullName>
    </recommendedName>
</protein>
<gene>
    <name evidence="2" type="ORF">C7450_11615</name>
</gene>
<reference evidence="2 3" key="1">
    <citation type="submission" date="2018-05" db="EMBL/GenBank/DDBJ databases">
        <title>Genomic Encyclopedia of Type Strains, Phase IV (KMG-IV): sequencing the most valuable type-strain genomes for metagenomic binning, comparative biology and taxonomic classification.</title>
        <authorList>
            <person name="Goeker M."/>
        </authorList>
    </citation>
    <scope>NUCLEOTIDE SEQUENCE [LARGE SCALE GENOMIC DNA]</scope>
    <source>
        <strain evidence="2 3">DSM 6462</strain>
    </source>
</reference>